<dbReference type="EMBL" id="QEKW01000007">
    <property type="protein sequence ID" value="PVZ09012.1"/>
    <property type="molecule type" value="Genomic_DNA"/>
</dbReference>
<keyword evidence="2" id="KW-1185">Reference proteome</keyword>
<sequence>MSASTTRDRLDAALDGLSFPADRDRIVAAAERTGDEQTVRALRAIPPVEYGSPADVVASVSLAEDDHPDEIPPEAR</sequence>
<name>A0A2U1F9Z9_9PSEU</name>
<protein>
    <submittedName>
        <fullName evidence="1">Uncharacterized protein DUF2795</fullName>
    </submittedName>
</protein>
<gene>
    <name evidence="1" type="ORF">C8D89_107174</name>
</gene>
<dbReference type="InterPro" id="IPR021527">
    <property type="entry name" value="DUF2795"/>
</dbReference>
<dbReference type="RefSeq" id="WP_165825720.1">
    <property type="nucleotide sequence ID" value="NZ_QEKW01000007.1"/>
</dbReference>
<proteinExistence type="predicted"/>
<organism evidence="1 2">
    <name type="scientific">Actinomycetospora cinnamomea</name>
    <dbReference type="NCBI Taxonomy" id="663609"/>
    <lineage>
        <taxon>Bacteria</taxon>
        <taxon>Bacillati</taxon>
        <taxon>Actinomycetota</taxon>
        <taxon>Actinomycetes</taxon>
        <taxon>Pseudonocardiales</taxon>
        <taxon>Pseudonocardiaceae</taxon>
        <taxon>Actinomycetospora</taxon>
    </lineage>
</organism>
<accession>A0A2U1F9Z9</accession>
<dbReference type="Proteomes" id="UP000245639">
    <property type="component" value="Unassembled WGS sequence"/>
</dbReference>
<dbReference type="AlphaFoldDB" id="A0A2U1F9Z9"/>
<dbReference type="Pfam" id="PF11387">
    <property type="entry name" value="DUF2795"/>
    <property type="match status" value="1"/>
</dbReference>
<evidence type="ECO:0000313" key="1">
    <source>
        <dbReference type="EMBL" id="PVZ09012.1"/>
    </source>
</evidence>
<reference evidence="1 2" key="1">
    <citation type="submission" date="2018-04" db="EMBL/GenBank/DDBJ databases">
        <title>Genomic Encyclopedia of Type Strains, Phase IV (KMG-IV): sequencing the most valuable type-strain genomes for metagenomic binning, comparative biology and taxonomic classification.</title>
        <authorList>
            <person name="Goeker M."/>
        </authorList>
    </citation>
    <scope>NUCLEOTIDE SEQUENCE [LARGE SCALE GENOMIC DNA]</scope>
    <source>
        <strain evidence="1 2">DSM 45771</strain>
    </source>
</reference>
<comment type="caution">
    <text evidence="1">The sequence shown here is derived from an EMBL/GenBank/DDBJ whole genome shotgun (WGS) entry which is preliminary data.</text>
</comment>
<evidence type="ECO:0000313" key="2">
    <source>
        <dbReference type="Proteomes" id="UP000245639"/>
    </source>
</evidence>